<dbReference type="Pfam" id="PF10521">
    <property type="entry name" value="Tti2"/>
    <property type="match status" value="1"/>
</dbReference>
<feature type="region of interest" description="Disordered" evidence="2">
    <location>
        <begin position="499"/>
        <end position="532"/>
    </location>
</feature>
<dbReference type="Proteomes" id="UP000325313">
    <property type="component" value="Unassembled WGS sequence"/>
</dbReference>
<comment type="similarity">
    <text evidence="1">Belongs to the TTI2 family.</text>
</comment>
<evidence type="ECO:0000256" key="1">
    <source>
        <dbReference type="ARBA" id="ARBA00034736"/>
    </source>
</evidence>
<organism evidence="3 4">
    <name type="scientific">Puccinia graminis f. sp. tritici</name>
    <dbReference type="NCBI Taxonomy" id="56615"/>
    <lineage>
        <taxon>Eukaryota</taxon>
        <taxon>Fungi</taxon>
        <taxon>Dikarya</taxon>
        <taxon>Basidiomycota</taxon>
        <taxon>Pucciniomycotina</taxon>
        <taxon>Pucciniomycetes</taxon>
        <taxon>Pucciniales</taxon>
        <taxon>Pucciniaceae</taxon>
        <taxon>Puccinia</taxon>
    </lineage>
</organism>
<accession>A0A5B0RE16</accession>
<protein>
    <submittedName>
        <fullName evidence="3">Uncharacterized protein</fullName>
    </submittedName>
</protein>
<sequence>MESLDERKASIEILARWLKDEQIPLAPTERNEAQVEQDDRIQETLKNIISCGTHPETDQQTSVELLALTSKALRKLATQIQIDSTIYYNPRELPPSQELSRTQTASIEILGRKIRLISTLTDLLEKKIIPEDSSRDQDEILLLESNFECRCEMIYRLSCWCSMGYSNDEWELRAEHRDKIMRTIDRIWRMPHSIEKVPLRGWNINLEIAYIILEKQIKPLFARQHLLSSRHLNPATGRKIERKQDHLFAPRSDSLDEPLWKLEGIGFWNVICLLLERLHQDPGLKEIWPLLIPPIITLAESSIPRYRLRGIQLSIALLENVPPLIICQTGINSILQNAFSTTFSLLNIEQTHALLSSGFEASKRLIEVEWRASGQTREAQAARYEQLNRLLEEAIFNPLAFCKSHSTTSHIDLHLFAVTRLAEIARELGFGIARYVRVILPYLCETLLSLHLSSTTYNLVIEINELIGLLFKTCREVIEEWRSRLIVVFSTCWIEWTSSSSSSSSEDDDHPLKENNNNKASDPSSSFSNNNNRRLISEEQIDSLHRSIIRHTFMSFINPTAHPDHPRDTGVCGVANDVDHPLSDPLLQMINSIQHSHPSLTRFFAPLFSSP</sequence>
<evidence type="ECO:0000313" key="4">
    <source>
        <dbReference type="Proteomes" id="UP000325313"/>
    </source>
</evidence>
<comment type="caution">
    <text evidence="3">The sequence shown here is derived from an EMBL/GenBank/DDBJ whole genome shotgun (WGS) entry which is preliminary data.</text>
</comment>
<dbReference type="PANTHER" id="PTHR32226">
    <property type="entry name" value="TELO2-INTERACTING PROTEIN 2"/>
    <property type="match status" value="1"/>
</dbReference>
<dbReference type="GO" id="GO:0110078">
    <property type="term" value="C:TTT Hsp90 cochaperone complex"/>
    <property type="evidence" value="ECO:0007669"/>
    <property type="project" value="InterPro"/>
</dbReference>
<evidence type="ECO:0000313" key="3">
    <source>
        <dbReference type="EMBL" id="KAA1123990.1"/>
    </source>
</evidence>
<proteinExistence type="inferred from homology"/>
<dbReference type="AlphaFoldDB" id="A0A5B0RE16"/>
<dbReference type="GO" id="GO:0005829">
    <property type="term" value="C:cytosol"/>
    <property type="evidence" value="ECO:0007669"/>
    <property type="project" value="TreeGrafter"/>
</dbReference>
<dbReference type="GO" id="GO:0005634">
    <property type="term" value="C:nucleus"/>
    <property type="evidence" value="ECO:0007669"/>
    <property type="project" value="TreeGrafter"/>
</dbReference>
<evidence type="ECO:0000256" key="2">
    <source>
        <dbReference type="SAM" id="MobiDB-lite"/>
    </source>
</evidence>
<feature type="compositionally biased region" description="Low complexity" evidence="2">
    <location>
        <begin position="517"/>
        <end position="532"/>
    </location>
</feature>
<dbReference type="EMBL" id="VDEP01000205">
    <property type="protein sequence ID" value="KAA1123990.1"/>
    <property type="molecule type" value="Genomic_DNA"/>
</dbReference>
<name>A0A5B0RE16_PUCGR</name>
<dbReference type="InterPro" id="IPR018870">
    <property type="entry name" value="Tti2"/>
</dbReference>
<dbReference type="PANTHER" id="PTHR32226:SF2">
    <property type="entry name" value="TELO2-INTERACTING PROTEIN 2"/>
    <property type="match status" value="1"/>
</dbReference>
<gene>
    <name evidence="3" type="ORF">PGTUg99_016484</name>
</gene>
<reference evidence="3 4" key="1">
    <citation type="submission" date="2019-05" db="EMBL/GenBank/DDBJ databases">
        <title>Emergence of the Ug99 lineage of the wheat stem rust pathogen through somatic hybridization.</title>
        <authorList>
            <person name="Li F."/>
            <person name="Upadhyaya N.M."/>
            <person name="Sperschneider J."/>
            <person name="Matny O."/>
            <person name="Nguyen-Phuc H."/>
            <person name="Mago R."/>
            <person name="Raley C."/>
            <person name="Miller M.E."/>
            <person name="Silverstein K.A.T."/>
            <person name="Henningsen E."/>
            <person name="Hirsch C.D."/>
            <person name="Visser B."/>
            <person name="Pretorius Z.A."/>
            <person name="Steffenson B.J."/>
            <person name="Schwessinger B."/>
            <person name="Dodds P.N."/>
            <person name="Figueroa M."/>
        </authorList>
    </citation>
    <scope>NUCLEOTIDE SEQUENCE [LARGE SCALE GENOMIC DNA]</scope>
    <source>
        <strain evidence="3 4">Ug99</strain>
    </source>
</reference>